<evidence type="ECO:0000313" key="1">
    <source>
        <dbReference type="EMBL" id="MDN5213669.1"/>
    </source>
</evidence>
<sequence length="264" mass="29115">MKNIIYILAGLCMIGIWACEQDDTSGTLSVDIKYLDKKQTTVTGLGGLFGEFLPSKSSLPIKFEILNVVAENGSSTEAVFEEVDVPTFIKKVTGQETPAELALKVDTVKLPAVSIEEFTGQLNVREGNRLLADKYHFDIKVSNVSGSAILKDALILEVKDFEIFGFSDFQGGAPVIERIGDSPDQILFTAFDEGVVIPSDEIDFVAQRKRGFKGVFVDDMPDGELWSVSFPVLRSNTFVYLKGEQREIDFALGKPGSYKITFFK</sequence>
<evidence type="ECO:0000313" key="2">
    <source>
        <dbReference type="Proteomes" id="UP001172083"/>
    </source>
</evidence>
<name>A0ABT8L7D7_9BACT</name>
<reference evidence="1" key="1">
    <citation type="submission" date="2023-06" db="EMBL/GenBank/DDBJ databases">
        <title>Genomic of Agaribacillus aureum.</title>
        <authorList>
            <person name="Wang G."/>
        </authorList>
    </citation>
    <scope>NUCLEOTIDE SEQUENCE</scope>
    <source>
        <strain evidence="1">BMA12</strain>
    </source>
</reference>
<keyword evidence="2" id="KW-1185">Reference proteome</keyword>
<dbReference type="EMBL" id="JAUJEB010000003">
    <property type="protein sequence ID" value="MDN5213669.1"/>
    <property type="molecule type" value="Genomic_DNA"/>
</dbReference>
<protein>
    <submittedName>
        <fullName evidence="1">DUF5007 domain-containing protein</fullName>
    </submittedName>
</protein>
<accession>A0ABT8L7D7</accession>
<comment type="caution">
    <text evidence="1">The sequence shown here is derived from an EMBL/GenBank/DDBJ whole genome shotgun (WGS) entry which is preliminary data.</text>
</comment>
<gene>
    <name evidence="1" type="ORF">QQ020_16475</name>
</gene>
<dbReference type="Proteomes" id="UP001172083">
    <property type="component" value="Unassembled WGS sequence"/>
</dbReference>
<dbReference type="RefSeq" id="WP_346759006.1">
    <property type="nucleotide sequence ID" value="NZ_JAUJEB010000003.1"/>
</dbReference>
<proteinExistence type="predicted"/>
<organism evidence="1 2">
    <name type="scientific">Agaribacillus aureus</name>
    <dbReference type="NCBI Taxonomy" id="3051825"/>
    <lineage>
        <taxon>Bacteria</taxon>
        <taxon>Pseudomonadati</taxon>
        <taxon>Bacteroidota</taxon>
        <taxon>Cytophagia</taxon>
        <taxon>Cytophagales</taxon>
        <taxon>Splendidivirgaceae</taxon>
        <taxon>Agaribacillus</taxon>
    </lineage>
</organism>